<dbReference type="InterPro" id="IPR002789">
    <property type="entry name" value="HerA_central"/>
</dbReference>
<dbReference type="InterPro" id="IPR051162">
    <property type="entry name" value="T4SS_component"/>
</dbReference>
<feature type="coiled-coil region" evidence="1">
    <location>
        <begin position="627"/>
        <end position="677"/>
    </location>
</feature>
<evidence type="ECO:0000313" key="3">
    <source>
        <dbReference type="EMBL" id="ADE57449.1"/>
    </source>
</evidence>
<dbReference type="PANTHER" id="PTHR30121:SF6">
    <property type="entry name" value="SLR6007 PROTEIN"/>
    <property type="match status" value="1"/>
</dbReference>
<dbReference type="HOGENOM" id="CLU_017077_0_0_0"/>
<gene>
    <name evidence="3" type="ordered locus">Amico_1331</name>
</gene>
<dbReference type="Proteomes" id="UP000002366">
    <property type="component" value="Chromosome"/>
</dbReference>
<feature type="domain" description="Helicase HerA central" evidence="2">
    <location>
        <begin position="31"/>
        <end position="80"/>
    </location>
</feature>
<dbReference type="Pfam" id="PF01935">
    <property type="entry name" value="DUF87"/>
    <property type="match status" value="1"/>
</dbReference>
<dbReference type="CDD" id="cd01127">
    <property type="entry name" value="TrwB_TraG_TraD_VirD4"/>
    <property type="match status" value="1"/>
</dbReference>
<evidence type="ECO:0000256" key="1">
    <source>
        <dbReference type="SAM" id="Coils"/>
    </source>
</evidence>
<keyword evidence="1" id="KW-0175">Coiled coil</keyword>
<dbReference type="eggNOG" id="COG0433">
    <property type="taxonomic scope" value="Bacteria"/>
</dbReference>
<keyword evidence="4" id="KW-1185">Reference proteome</keyword>
<sequence>MENFELMGKFYLGKEIEPQSGKVSDNLVLYDSKDLTTHGMIIGMTGSGKTGLGIALLEEALMDNIPVIAIDPKGDITNLLLSFPEQRSEDFLPWINIENATAEGFPPSEYAAREAEKWKKGLAGWGIDGDRIKKMRESVSFSIYTPGSNSGIKVNVLGSFRCPSEKIINDHDLFLEKVQNTTSTLLSLLNIESDPLSGREHLLISKIFEQSWRNGKDVDLPMIINGIQTPPFAQIGVMPTDTFYPPSERFKLALALNQILASPAFNQWMTGVPLEIGSFLHSPEGKPRASIFTVSHLSDNERMFFISMVLNEIVGWMRTQTGTPSLRAILYIDEVFGYMPPVKEPPSKKPLITLLKQARAFGIGVVLATQNPVDLDYKGLSNIGTWFIGRLQTQRDKDRVLEGLERLENASGYDRQFLDKAITGLKKREFLLNNVHENSPSIFTSRWAMSYLRGPLTREQISSIMEERKEEPHVEGAKPAMERTRGVKGYTSPVKPAISPDVNEFFVDLPVTSDSWAYKPFIVGSGDIYYSNPKLGIEERIACLLGAEAPHNTLEPNWENALELDEGDLCREGNEQLKFLELPAAMANPSNYKKWEKAFQRWIRQNKPLVIFKNQSLKLASSPGEGRGDFEIRVEEALREKRDMEIEKLRKKYDSKMATLQKQLMAAEQAIARESEQAKNRNIDTVISFGSAIASALLGRKSLTATSTYRMGSALSKAGRLRKEKMDIARAEEKTQFIQEQLAALEASLNEEIEKLTESMEKYREATQEHLVRPQSTNINIKVFGLAWVPVEIEN</sequence>
<organism evidence="3 4">
    <name type="scientific">Aminobacterium colombiense (strain DSM 12261 / ALA-1)</name>
    <dbReference type="NCBI Taxonomy" id="572547"/>
    <lineage>
        <taxon>Bacteria</taxon>
        <taxon>Thermotogati</taxon>
        <taxon>Synergistota</taxon>
        <taxon>Synergistia</taxon>
        <taxon>Synergistales</taxon>
        <taxon>Aminobacteriaceae</taxon>
        <taxon>Aminobacterium</taxon>
    </lineage>
</organism>
<dbReference type="EMBL" id="CP001997">
    <property type="protein sequence ID" value="ADE57449.1"/>
    <property type="molecule type" value="Genomic_DNA"/>
</dbReference>
<proteinExistence type="predicted"/>
<dbReference type="SUPFAM" id="SSF52540">
    <property type="entry name" value="P-loop containing nucleoside triphosphate hydrolases"/>
    <property type="match status" value="1"/>
</dbReference>
<evidence type="ECO:0000313" key="4">
    <source>
        <dbReference type="Proteomes" id="UP000002366"/>
    </source>
</evidence>
<dbReference type="PANTHER" id="PTHR30121">
    <property type="entry name" value="UNCHARACTERIZED PROTEIN YJGR-RELATED"/>
    <property type="match status" value="1"/>
</dbReference>
<protein>
    <recommendedName>
        <fullName evidence="2">Helicase HerA central domain-containing protein</fullName>
    </recommendedName>
</protein>
<dbReference type="RefSeq" id="WP_013048712.1">
    <property type="nucleotide sequence ID" value="NC_014011.1"/>
</dbReference>
<evidence type="ECO:0000259" key="2">
    <source>
        <dbReference type="Pfam" id="PF01935"/>
    </source>
</evidence>
<name>D5EFW7_AMICL</name>
<dbReference type="AlphaFoldDB" id="D5EFW7"/>
<feature type="coiled-coil region" evidence="1">
    <location>
        <begin position="721"/>
        <end position="769"/>
    </location>
</feature>
<dbReference type="InterPro" id="IPR027417">
    <property type="entry name" value="P-loop_NTPase"/>
</dbReference>
<accession>D5EFW7</accession>
<dbReference type="STRING" id="572547.Amico_1331"/>
<dbReference type="KEGG" id="aco:Amico_1331"/>
<reference evidence="3 4" key="1">
    <citation type="journal article" date="2010" name="Stand. Genomic Sci.">
        <title>Complete genome sequence of Aminobacterium colombiense type strain (ALA-1).</title>
        <authorList>
            <person name="Chertkov O."/>
            <person name="Sikorski J."/>
            <person name="Brambilla E."/>
            <person name="Lapidus A."/>
            <person name="Copeland A."/>
            <person name="Glavina Del Rio T."/>
            <person name="Nolan M."/>
            <person name="Lucas S."/>
            <person name="Tice H."/>
            <person name="Cheng J.F."/>
            <person name="Han C."/>
            <person name="Detter J.C."/>
            <person name="Bruce D."/>
            <person name="Tapia R."/>
            <person name="Goodwin L."/>
            <person name="Pitluck S."/>
            <person name="Liolios K."/>
            <person name="Ivanova N."/>
            <person name="Mavromatis K."/>
            <person name="Ovchinnikova G."/>
            <person name="Pati A."/>
            <person name="Chen A."/>
            <person name="Palaniappan K."/>
            <person name="Land M."/>
            <person name="Hauser L."/>
            <person name="Chang Y.J."/>
            <person name="Jeffries C.D."/>
            <person name="Spring S."/>
            <person name="Rohde M."/>
            <person name="Goker M."/>
            <person name="Bristow J."/>
            <person name="Eisen J.A."/>
            <person name="Markowitz V."/>
            <person name="Hugenholtz P."/>
            <person name="Kyrpides N.C."/>
            <person name="Klenk H.P."/>
        </authorList>
    </citation>
    <scope>NUCLEOTIDE SEQUENCE [LARGE SCALE GENOMIC DNA]</scope>
    <source>
        <strain evidence="4">DSM 12261 / ALA-1</strain>
    </source>
</reference>
<dbReference type="Gene3D" id="3.40.50.300">
    <property type="entry name" value="P-loop containing nucleotide triphosphate hydrolases"/>
    <property type="match status" value="2"/>
</dbReference>